<evidence type="ECO:0000256" key="4">
    <source>
        <dbReference type="ARBA" id="ARBA00023040"/>
    </source>
</evidence>
<feature type="transmembrane region" description="Helical" evidence="9">
    <location>
        <begin position="198"/>
        <end position="219"/>
    </location>
</feature>
<keyword evidence="11" id="KW-1185">Reference proteome</keyword>
<dbReference type="FunCoup" id="A0A6P8IEP9">
    <property type="interactions" value="1088"/>
</dbReference>
<feature type="transmembrane region" description="Helical" evidence="9">
    <location>
        <begin position="63"/>
        <end position="82"/>
    </location>
</feature>
<evidence type="ECO:0000256" key="3">
    <source>
        <dbReference type="ARBA" id="ARBA00022989"/>
    </source>
</evidence>
<protein>
    <submittedName>
        <fullName evidence="12">Neuropeptide Y receptor type 2-like</fullName>
    </submittedName>
</protein>
<proteinExistence type="inferred from homology"/>
<dbReference type="KEGG" id="aten:116299946"/>
<keyword evidence="3 9" id="KW-1133">Transmembrane helix</keyword>
<keyword evidence="2 8" id="KW-0812">Transmembrane</keyword>
<evidence type="ECO:0000256" key="9">
    <source>
        <dbReference type="SAM" id="Phobius"/>
    </source>
</evidence>
<name>A0A6P8IEP9_ACTTE</name>
<keyword evidence="6 8" id="KW-0675">Receptor</keyword>
<dbReference type="PANTHER" id="PTHR24243">
    <property type="entry name" value="G-PROTEIN COUPLED RECEPTOR"/>
    <property type="match status" value="1"/>
</dbReference>
<organism evidence="11 12">
    <name type="scientific">Actinia tenebrosa</name>
    <name type="common">Australian red waratah sea anemone</name>
    <dbReference type="NCBI Taxonomy" id="6105"/>
    <lineage>
        <taxon>Eukaryota</taxon>
        <taxon>Metazoa</taxon>
        <taxon>Cnidaria</taxon>
        <taxon>Anthozoa</taxon>
        <taxon>Hexacorallia</taxon>
        <taxon>Actiniaria</taxon>
        <taxon>Actiniidae</taxon>
        <taxon>Actinia</taxon>
    </lineage>
</organism>
<sequence>MTGQGSTNFTSNTSAPDYIKEPLFLEVTRLTVEVSIAVLGVLGNVLVCHTVTSSKKLHSVANFHIRNLAIADLGVLLINFPLAVIKEQDPTNWPLGEFFCRYIYPIGDVFHGVSVWSITAIAIDRYRAIVGGIRRDRKRALKTARATVILIWLVSFLIVSLPLFFVIDFKDLRPLYEVVDCTPSWPDRLDKNIFHQTYMIGIAVFWYILPLSVIISTYIKIGQRLKESSQFHKAIRRSFSAKKRRRREQINAKAKKLLTPVVVTFAVTMFPLNALRLAITYWEELHWDRFIWVYYNITVICVIANSSVNCLIYALVSAEFRREFKKKFYGWHSPKQHFESVKSTSLLQSATTLQKNDLRAVKDRETAL</sequence>
<evidence type="ECO:0000256" key="7">
    <source>
        <dbReference type="ARBA" id="ARBA00023224"/>
    </source>
</evidence>
<evidence type="ECO:0000256" key="6">
    <source>
        <dbReference type="ARBA" id="ARBA00023170"/>
    </source>
</evidence>
<dbReference type="GeneID" id="116299946"/>
<evidence type="ECO:0000256" key="1">
    <source>
        <dbReference type="ARBA" id="ARBA00004141"/>
    </source>
</evidence>
<evidence type="ECO:0000256" key="5">
    <source>
        <dbReference type="ARBA" id="ARBA00023136"/>
    </source>
</evidence>
<dbReference type="SMART" id="SM01381">
    <property type="entry name" value="7TM_GPCR_Srsx"/>
    <property type="match status" value="1"/>
</dbReference>
<evidence type="ECO:0000313" key="12">
    <source>
        <dbReference type="RefSeq" id="XP_031564535.1"/>
    </source>
</evidence>
<dbReference type="PROSITE" id="PS50262">
    <property type="entry name" value="G_PROTEIN_RECEP_F1_2"/>
    <property type="match status" value="1"/>
</dbReference>
<dbReference type="CDD" id="cd00637">
    <property type="entry name" value="7tm_classA_rhodopsin-like"/>
    <property type="match status" value="1"/>
</dbReference>
<evidence type="ECO:0000313" key="11">
    <source>
        <dbReference type="Proteomes" id="UP000515163"/>
    </source>
</evidence>
<dbReference type="AlphaFoldDB" id="A0A6P8IEP9"/>
<dbReference type="PRINTS" id="PR00237">
    <property type="entry name" value="GPCRRHODOPSN"/>
</dbReference>
<dbReference type="Pfam" id="PF00001">
    <property type="entry name" value="7tm_1"/>
    <property type="match status" value="1"/>
</dbReference>
<dbReference type="OrthoDB" id="9046662at2759"/>
<dbReference type="InterPro" id="IPR017452">
    <property type="entry name" value="GPCR_Rhodpsn_7TM"/>
</dbReference>
<evidence type="ECO:0000259" key="10">
    <source>
        <dbReference type="PROSITE" id="PS50262"/>
    </source>
</evidence>
<dbReference type="GO" id="GO:0016020">
    <property type="term" value="C:membrane"/>
    <property type="evidence" value="ECO:0007669"/>
    <property type="project" value="UniProtKB-SubCell"/>
</dbReference>
<keyword evidence="5 9" id="KW-0472">Membrane</keyword>
<dbReference type="Gene3D" id="1.20.1070.10">
    <property type="entry name" value="Rhodopsin 7-helix transmembrane proteins"/>
    <property type="match status" value="1"/>
</dbReference>
<accession>A0A6P8IEP9</accession>
<dbReference type="Proteomes" id="UP000515163">
    <property type="component" value="Unplaced"/>
</dbReference>
<dbReference type="InParanoid" id="A0A6P8IEP9"/>
<feature type="transmembrane region" description="Helical" evidence="9">
    <location>
        <begin position="291"/>
        <end position="316"/>
    </location>
</feature>
<dbReference type="SUPFAM" id="SSF81321">
    <property type="entry name" value="Family A G protein-coupled receptor-like"/>
    <property type="match status" value="1"/>
</dbReference>
<dbReference type="PROSITE" id="PS00237">
    <property type="entry name" value="G_PROTEIN_RECEP_F1_1"/>
    <property type="match status" value="1"/>
</dbReference>
<gene>
    <name evidence="12" type="primary">LOC116299946</name>
</gene>
<feature type="transmembrane region" description="Helical" evidence="9">
    <location>
        <begin position="144"/>
        <end position="167"/>
    </location>
</feature>
<comment type="subcellular location">
    <subcellularLocation>
        <location evidence="1">Membrane</location>
        <topology evidence="1">Multi-pass membrane protein</topology>
    </subcellularLocation>
</comment>
<keyword evidence="7 8" id="KW-0807">Transducer</keyword>
<reference evidence="12" key="1">
    <citation type="submission" date="2025-08" db="UniProtKB">
        <authorList>
            <consortium name="RefSeq"/>
        </authorList>
    </citation>
    <scope>IDENTIFICATION</scope>
    <source>
        <tissue evidence="12">Tentacle</tissue>
    </source>
</reference>
<feature type="transmembrane region" description="Helical" evidence="9">
    <location>
        <begin position="30"/>
        <end position="51"/>
    </location>
</feature>
<keyword evidence="4 8" id="KW-0297">G-protein coupled receptor</keyword>
<dbReference type="GO" id="GO:0004930">
    <property type="term" value="F:G protein-coupled receptor activity"/>
    <property type="evidence" value="ECO:0007669"/>
    <property type="project" value="UniProtKB-KW"/>
</dbReference>
<dbReference type="InterPro" id="IPR000276">
    <property type="entry name" value="GPCR_Rhodpsn"/>
</dbReference>
<feature type="domain" description="G-protein coupled receptors family 1 profile" evidence="10">
    <location>
        <begin position="43"/>
        <end position="313"/>
    </location>
</feature>
<dbReference type="RefSeq" id="XP_031564535.1">
    <property type="nucleotide sequence ID" value="XM_031708675.1"/>
</dbReference>
<evidence type="ECO:0000256" key="8">
    <source>
        <dbReference type="RuleBase" id="RU000688"/>
    </source>
</evidence>
<feature type="transmembrane region" description="Helical" evidence="9">
    <location>
        <begin position="257"/>
        <end position="279"/>
    </location>
</feature>
<evidence type="ECO:0000256" key="2">
    <source>
        <dbReference type="ARBA" id="ARBA00022692"/>
    </source>
</evidence>
<dbReference type="PANTHER" id="PTHR24243:SF208">
    <property type="entry name" value="PYROKININ-1 RECEPTOR"/>
    <property type="match status" value="1"/>
</dbReference>
<feature type="transmembrane region" description="Helical" evidence="9">
    <location>
        <begin position="102"/>
        <end position="123"/>
    </location>
</feature>
<comment type="similarity">
    <text evidence="8">Belongs to the G-protein coupled receptor 1 family.</text>
</comment>